<dbReference type="Pfam" id="PF10326">
    <property type="entry name" value="7TM_GPCR_Str"/>
    <property type="match status" value="1"/>
</dbReference>
<proteinExistence type="predicted"/>
<feature type="transmembrane region" description="Helical" evidence="1">
    <location>
        <begin position="48"/>
        <end position="70"/>
    </location>
</feature>
<name>A0A914CMJ2_9BILA</name>
<reference evidence="3" key="1">
    <citation type="submission" date="2022-11" db="UniProtKB">
        <authorList>
            <consortium name="WormBaseParasite"/>
        </authorList>
    </citation>
    <scope>IDENTIFICATION</scope>
</reference>
<keyword evidence="2" id="KW-1185">Reference proteome</keyword>
<evidence type="ECO:0000256" key="1">
    <source>
        <dbReference type="SAM" id="Phobius"/>
    </source>
</evidence>
<evidence type="ECO:0000313" key="2">
    <source>
        <dbReference type="Proteomes" id="UP000887540"/>
    </source>
</evidence>
<organism evidence="2 3">
    <name type="scientific">Acrobeloides nanus</name>
    <dbReference type="NCBI Taxonomy" id="290746"/>
    <lineage>
        <taxon>Eukaryota</taxon>
        <taxon>Metazoa</taxon>
        <taxon>Ecdysozoa</taxon>
        <taxon>Nematoda</taxon>
        <taxon>Chromadorea</taxon>
        <taxon>Rhabditida</taxon>
        <taxon>Tylenchina</taxon>
        <taxon>Cephalobomorpha</taxon>
        <taxon>Cephaloboidea</taxon>
        <taxon>Cephalobidae</taxon>
        <taxon>Acrobeloides</taxon>
    </lineage>
</organism>
<dbReference type="WBParaSite" id="ACRNAN_scaffold11956.g13658.t1">
    <property type="protein sequence ID" value="ACRNAN_scaffold11956.g13658.t1"/>
    <property type="gene ID" value="ACRNAN_scaffold11956.g13658"/>
</dbReference>
<keyword evidence="1" id="KW-1133">Transmembrane helix</keyword>
<protein>
    <submittedName>
        <fullName evidence="3">Uncharacterized protein</fullName>
    </submittedName>
</protein>
<keyword evidence="1" id="KW-0812">Transmembrane</keyword>
<sequence>MLPSVYNYQNEINKVLYLQAIVPVITGSLTVMGVVFILLFSINISGLLTLFMLPFSWVCVVNPLIAIFMVRTYRKAVIHPRKYLWAKPA</sequence>
<evidence type="ECO:0000313" key="3">
    <source>
        <dbReference type="WBParaSite" id="ACRNAN_scaffold11956.g13658.t1"/>
    </source>
</evidence>
<dbReference type="InterPro" id="IPR019428">
    <property type="entry name" value="7TM_GPCR_serpentine_rcpt_Str"/>
</dbReference>
<dbReference type="Proteomes" id="UP000887540">
    <property type="component" value="Unplaced"/>
</dbReference>
<keyword evidence="1" id="KW-0472">Membrane</keyword>
<dbReference type="AlphaFoldDB" id="A0A914CMJ2"/>
<feature type="transmembrane region" description="Helical" evidence="1">
    <location>
        <begin position="20"/>
        <end position="42"/>
    </location>
</feature>
<accession>A0A914CMJ2</accession>